<sequence length="1830" mass="202443">MKTINLKFSVFLALLLVYACKSSQVEVRTRNFQEQVDLQQNLIFTFTNDLIADSLVNKWDTTAYIEFTPNVRGKFKWTSTNELLFSPDPGFRPSTDYQATLTKAVLNKAQSGTKLALAENTTFAFHTPYLALQESDMYWAKNPNDSIEIRLNLNFNYQVNPMEVANLLSIQIGGQKAAFKVTSSVIAETVSVSITQPTGTTYDDKTAVITIREGLKCAQSDYVSKKPMELKKDIPGKDEFKIMQVNAEYEGESGYIQVFTNQTVESTKLSRFITLDPATDFSVETGDFGFIIKGDFKVGSYSLKIAKNLRGIFGGTLPDAYEQVVVFGEMQPYISFASKKGLYLTSKGSKNIGVKIINVPKVRVTVYKIYENNILPFMRNNGIYSPWYAEGEYEPGYYLGEEGDNQYGDVVLDREVETKSLGKSGNMHVLNLELPSSTNAFKGIYAVKVSSTEDQWLYSTKLVSISDMGFMVKETGNEIHVFANSILTANPLAGVSVNLISSNNQSVYTAETDADGVARFTDLQTKAPDFNIQMITARQGDDFTYLLFNQNKVETSRYEVGGMRENPSGYQAFIYGERDIYRPGETVNLNTVIRNAQWKTVGDMPVKLKVLQPNGKEFTMLKGNLNSQSAFAASFTIPTSAVTGTYMAEVYTSNDVLLSSKAISIEEFIPDRIKVTVNLGKPVYEAEEEIAVKATALNLFGPPAANRNYEMTFDLKRKNLIPKAYADYTFFVTNNSAGGENSRQGRGRNNSEGFTFKQELRQGKTDAEGLIQENFTVPAEYKDFGILTGSIFTTVFDESGRPVNRMNRFDVLTQEVFYGIKQTDSYVSTNQPVQVPLIALNKDEKPLQNVKAQVQLIRLNWQTALVKNESGSYNYVSQKKEQFLEDKTITVSGTNTVYTFVPRQSGEYEVRIMKPGSSAYVSIGYYAYGYGYTENSSFEVDKEGQITMELDKPTYQVGDKAQILMKTPFAGKILVSIERNKVFEHVYVNTDKKSASVTIPIKEEYLPNVYITATLIKPVDDGAIPLTVAHGFVPVPVEAPDKKLPVELVAAAQSGSKTKQTITVKTKPNTEVTLAVVDEGILQLKNYTSPNPYEYFFQKRALEVKSYDLYPRLFPELSSKSSVGGDGYDLSRRVNPLTNKRVKLVAFWSGTLTTNGNGEAQYTVDIPQFSGDLRIMAVAYKDNAFGAASKNMKVADPVVISTSMPRFLSPGDKLLVPVTLTNTTTAATNATIKLQVKGGLAIEEASEQTVELPANSESQVQFAVNAAPAIGSGEVVVEVQAFNKTYTDNTDITIRPITSLLKTSGSGVAAAGTSTNVKIAADFIPATTQAKLVVSKSPLAQFTEHLEYLLVYPYGCVEQTTSGAFPQLYAAELSSALSKNRAAAAFTSKNTRSIAHENVQAAISRLQSMQMYNGALSYWPEGGYESWWGTTYAGHFLLEAKKAGFQVSEVVLDRMMSYLQQQVKLKKLEEYFYYNEQGTRLSKKIAPKEVAYTLYVLALAGEGDIASMNYYKSNKDVLALDSKYLLASTYLLLGDNAGYKALLPTSFTGERSVNAFGGSFYSYIRDEAIALNVLLETDSKNAQIPMMAKHLSEQMKAQKYLNTQERAFGLLALGKLAKKNNETEIKADLKQGNTTLASFNGEDVVLTKNLANKNITIQPSGSGSLYYFWQAEGLSETGQVAEEDSYLQVRKTFYNRFGKPISGTSFKQNDLVVVKITLSSTDGSSVQNVVITDMLPAGFEIENPRIADLPEMTWASNAATADHFDVRDDRINFFTTATAQTQTFYYVVRAVSKGTFKMGPVSADAMYNGEYHSLSGAGEIRVTEKGGEEL</sequence>
<evidence type="ECO:0000259" key="4">
    <source>
        <dbReference type="SMART" id="SM01360"/>
    </source>
</evidence>
<dbReference type="Pfam" id="PF07678">
    <property type="entry name" value="TED_complement"/>
    <property type="match status" value="1"/>
</dbReference>
<dbReference type="SMART" id="SM01359">
    <property type="entry name" value="A2M_N_2"/>
    <property type="match status" value="1"/>
</dbReference>
<dbReference type="InterPro" id="IPR051802">
    <property type="entry name" value="YfhM-like"/>
</dbReference>
<dbReference type="Gene3D" id="2.60.40.3710">
    <property type="match status" value="1"/>
</dbReference>
<dbReference type="Pfam" id="PF07703">
    <property type="entry name" value="A2M_BRD"/>
    <property type="match status" value="1"/>
</dbReference>
<name>A0ABT8RE95_9BACT</name>
<feature type="domain" description="Alpha-2-macroglobulin bait region" evidence="3">
    <location>
        <begin position="946"/>
        <end position="1084"/>
    </location>
</feature>
<keyword evidence="2" id="KW-0732">Signal</keyword>
<dbReference type="RefSeq" id="WP_302039853.1">
    <property type="nucleotide sequence ID" value="NZ_JAUKPO010000016.1"/>
</dbReference>
<evidence type="ECO:0000259" key="3">
    <source>
        <dbReference type="SMART" id="SM01359"/>
    </source>
</evidence>
<dbReference type="InterPro" id="IPR013783">
    <property type="entry name" value="Ig-like_fold"/>
</dbReference>
<evidence type="ECO:0000313" key="6">
    <source>
        <dbReference type="Proteomes" id="UP001168528"/>
    </source>
</evidence>
<dbReference type="Pfam" id="PF00207">
    <property type="entry name" value="A2M"/>
    <property type="match status" value="1"/>
</dbReference>
<feature type="domain" description="Alpha-2-macroglobulin" evidence="4">
    <location>
        <begin position="1145"/>
        <end position="1234"/>
    </location>
</feature>
<proteinExistence type="inferred from homology"/>
<dbReference type="InterPro" id="IPR041203">
    <property type="entry name" value="Bact_A2M_MG5"/>
</dbReference>
<reference evidence="5" key="1">
    <citation type="submission" date="2023-07" db="EMBL/GenBank/DDBJ databases">
        <title>The genome sequence of Rhodocytophaga aerolata KACC 12507.</title>
        <authorList>
            <person name="Zhang X."/>
        </authorList>
    </citation>
    <scope>NUCLEOTIDE SEQUENCE</scope>
    <source>
        <strain evidence="5">KACC 12507</strain>
    </source>
</reference>
<evidence type="ECO:0000256" key="1">
    <source>
        <dbReference type="ARBA" id="ARBA00010556"/>
    </source>
</evidence>
<dbReference type="Gene3D" id="2.60.40.10">
    <property type="entry name" value="Immunoglobulins"/>
    <property type="match status" value="2"/>
</dbReference>
<dbReference type="Pfam" id="PF01835">
    <property type="entry name" value="MG2"/>
    <property type="match status" value="1"/>
</dbReference>
<dbReference type="PROSITE" id="PS51257">
    <property type="entry name" value="PROKAR_LIPOPROTEIN"/>
    <property type="match status" value="1"/>
</dbReference>
<dbReference type="SUPFAM" id="SSF48239">
    <property type="entry name" value="Terpenoid cyclases/Protein prenyltransferases"/>
    <property type="match status" value="1"/>
</dbReference>
<dbReference type="InterPro" id="IPR041246">
    <property type="entry name" value="Bact_MG10"/>
</dbReference>
<dbReference type="Gene3D" id="1.50.10.20">
    <property type="match status" value="1"/>
</dbReference>
<comment type="similarity">
    <text evidence="1">Belongs to the protease inhibitor I39 (alpha-2-macroglobulin) family. Bacterial alpha-2-macroglobulin subfamily.</text>
</comment>
<dbReference type="Pfam" id="PF17973">
    <property type="entry name" value="bMG10"/>
    <property type="match status" value="1"/>
</dbReference>
<dbReference type="Pfam" id="PF11974">
    <property type="entry name" value="bMG3"/>
    <property type="match status" value="1"/>
</dbReference>
<gene>
    <name evidence="5" type="ORF">Q0590_22430</name>
</gene>
<dbReference type="Gene3D" id="2.60.40.1930">
    <property type="match status" value="1"/>
</dbReference>
<keyword evidence="6" id="KW-1185">Reference proteome</keyword>
<dbReference type="InterPro" id="IPR001599">
    <property type="entry name" value="Macroglobln_a2"/>
</dbReference>
<dbReference type="Pfam" id="PF17962">
    <property type="entry name" value="bMG6"/>
    <property type="match status" value="1"/>
</dbReference>
<dbReference type="PANTHER" id="PTHR40094">
    <property type="entry name" value="ALPHA-2-MACROGLOBULIN HOMOLOG"/>
    <property type="match status" value="1"/>
</dbReference>
<dbReference type="SMART" id="SM01419">
    <property type="entry name" value="Thiol-ester_cl"/>
    <property type="match status" value="1"/>
</dbReference>
<accession>A0ABT8RE95</accession>
<comment type="caution">
    <text evidence="5">The sequence shown here is derived from an EMBL/GenBank/DDBJ whole genome shotgun (WGS) entry which is preliminary data.</text>
</comment>
<dbReference type="InterPro" id="IPR008930">
    <property type="entry name" value="Terpenoid_cyclase/PrenylTrfase"/>
</dbReference>
<protein>
    <submittedName>
        <fullName evidence="5">Alpha-2-macroglobulin</fullName>
    </submittedName>
</protein>
<dbReference type="InterPro" id="IPR002890">
    <property type="entry name" value="MG2"/>
</dbReference>
<evidence type="ECO:0000256" key="2">
    <source>
        <dbReference type="ARBA" id="ARBA00022729"/>
    </source>
</evidence>
<evidence type="ECO:0000313" key="5">
    <source>
        <dbReference type="EMBL" id="MDO1449050.1"/>
    </source>
</evidence>
<dbReference type="CDD" id="cd02891">
    <property type="entry name" value="A2M_like"/>
    <property type="match status" value="1"/>
</dbReference>
<dbReference type="Pfam" id="PF17972">
    <property type="entry name" value="bMG5"/>
    <property type="match status" value="1"/>
</dbReference>
<dbReference type="SMART" id="SM01360">
    <property type="entry name" value="A2M"/>
    <property type="match status" value="1"/>
</dbReference>
<dbReference type="InterPro" id="IPR021868">
    <property type="entry name" value="Alpha_2_Macroglob_MG3"/>
</dbReference>
<dbReference type="Proteomes" id="UP001168528">
    <property type="component" value="Unassembled WGS sequence"/>
</dbReference>
<dbReference type="PANTHER" id="PTHR40094:SF1">
    <property type="entry name" value="UBIQUITIN DOMAIN-CONTAINING PROTEIN"/>
    <property type="match status" value="1"/>
</dbReference>
<organism evidence="5 6">
    <name type="scientific">Rhodocytophaga aerolata</name>
    <dbReference type="NCBI Taxonomy" id="455078"/>
    <lineage>
        <taxon>Bacteria</taxon>
        <taxon>Pseudomonadati</taxon>
        <taxon>Bacteroidota</taxon>
        <taxon>Cytophagia</taxon>
        <taxon>Cytophagales</taxon>
        <taxon>Rhodocytophagaceae</taxon>
        <taxon>Rhodocytophaga</taxon>
    </lineage>
</organism>
<dbReference type="InterPro" id="IPR011626">
    <property type="entry name" value="Alpha-macroglobulin_TED"/>
</dbReference>
<dbReference type="InterPro" id="IPR011625">
    <property type="entry name" value="A2M_N_BRD"/>
</dbReference>
<dbReference type="InterPro" id="IPR041462">
    <property type="entry name" value="Bact_A2M_MG6"/>
</dbReference>
<dbReference type="InterPro" id="IPR047565">
    <property type="entry name" value="Alpha-macroglob_thiol-ester_cl"/>
</dbReference>
<dbReference type="EMBL" id="JAUKPO010000016">
    <property type="protein sequence ID" value="MDO1449050.1"/>
    <property type="molecule type" value="Genomic_DNA"/>
</dbReference>